<evidence type="ECO:0000256" key="8">
    <source>
        <dbReference type="ARBA" id="ARBA00024647"/>
    </source>
</evidence>
<dbReference type="InterPro" id="IPR007696">
    <property type="entry name" value="DNA_mismatch_repair_MutS_core"/>
</dbReference>
<evidence type="ECO:0000313" key="12">
    <source>
        <dbReference type="EMBL" id="MBO8423831.1"/>
    </source>
</evidence>
<dbReference type="InterPro" id="IPR036678">
    <property type="entry name" value="MutS_con_dom_sf"/>
</dbReference>
<dbReference type="InterPro" id="IPR017261">
    <property type="entry name" value="DNA_mismatch_repair_MutS/MSH"/>
</dbReference>
<dbReference type="NCBIfam" id="NF003810">
    <property type="entry name" value="PRK05399.1"/>
    <property type="match status" value="1"/>
</dbReference>
<dbReference type="GO" id="GO:0005524">
    <property type="term" value="F:ATP binding"/>
    <property type="evidence" value="ECO:0007669"/>
    <property type="project" value="UniProtKB-UniRule"/>
</dbReference>
<dbReference type="Pfam" id="PF05190">
    <property type="entry name" value="MutS_IV"/>
    <property type="match status" value="1"/>
</dbReference>
<evidence type="ECO:0000256" key="2">
    <source>
        <dbReference type="ARBA" id="ARBA00021982"/>
    </source>
</evidence>
<dbReference type="PANTHER" id="PTHR11361:SF34">
    <property type="entry name" value="DNA MISMATCH REPAIR PROTEIN MSH1, MITOCHONDRIAL"/>
    <property type="match status" value="1"/>
</dbReference>
<dbReference type="InterPro" id="IPR007861">
    <property type="entry name" value="DNA_mismatch_repair_MutS_clamp"/>
</dbReference>
<dbReference type="CDD" id="cd03284">
    <property type="entry name" value="ABC_MutS1"/>
    <property type="match status" value="1"/>
</dbReference>
<keyword evidence="4 9" id="KW-0227">DNA damage</keyword>
<name>A0A940DG87_9FIRM</name>
<dbReference type="Gene3D" id="3.40.50.300">
    <property type="entry name" value="P-loop containing nucleotide triphosphate hydrolases"/>
    <property type="match status" value="1"/>
</dbReference>
<dbReference type="Pfam" id="PF05192">
    <property type="entry name" value="MutS_III"/>
    <property type="match status" value="1"/>
</dbReference>
<dbReference type="FunFam" id="3.40.50.300:FF:000870">
    <property type="entry name" value="MutS protein homolog 4"/>
    <property type="match status" value="1"/>
</dbReference>
<dbReference type="SUPFAM" id="SSF52540">
    <property type="entry name" value="P-loop containing nucleoside triphosphate hydrolases"/>
    <property type="match status" value="1"/>
</dbReference>
<evidence type="ECO:0000256" key="5">
    <source>
        <dbReference type="ARBA" id="ARBA00022840"/>
    </source>
</evidence>
<dbReference type="PROSITE" id="PS00486">
    <property type="entry name" value="DNA_MISMATCH_REPAIR_2"/>
    <property type="match status" value="1"/>
</dbReference>
<proteinExistence type="inferred from homology"/>
<dbReference type="InterPro" id="IPR045076">
    <property type="entry name" value="MutS"/>
</dbReference>
<dbReference type="InterPro" id="IPR000432">
    <property type="entry name" value="DNA_mismatch_repair_MutS_C"/>
</dbReference>
<gene>
    <name evidence="9 12" type="primary">mutS</name>
    <name evidence="12" type="ORF">IAB16_02225</name>
</gene>
<dbReference type="SUPFAM" id="SSF53150">
    <property type="entry name" value="DNA repair protein MutS, domain II"/>
    <property type="match status" value="1"/>
</dbReference>
<keyword evidence="3 9" id="KW-0547">Nucleotide-binding</keyword>
<dbReference type="GO" id="GO:0030983">
    <property type="term" value="F:mismatched DNA binding"/>
    <property type="evidence" value="ECO:0007669"/>
    <property type="project" value="InterPro"/>
</dbReference>
<dbReference type="InterPro" id="IPR036187">
    <property type="entry name" value="DNA_mismatch_repair_MutS_sf"/>
</dbReference>
<dbReference type="Pfam" id="PF05188">
    <property type="entry name" value="MutS_II"/>
    <property type="match status" value="1"/>
</dbReference>
<dbReference type="SUPFAM" id="SSF48334">
    <property type="entry name" value="DNA repair protein MutS, domain III"/>
    <property type="match status" value="1"/>
</dbReference>
<protein>
    <recommendedName>
        <fullName evidence="2 9">DNA mismatch repair protein MutS</fullName>
    </recommendedName>
</protein>
<dbReference type="HAMAP" id="MF_00096">
    <property type="entry name" value="MutS"/>
    <property type="match status" value="1"/>
</dbReference>
<dbReference type="SMART" id="SM00534">
    <property type="entry name" value="MUTSac"/>
    <property type="match status" value="1"/>
</dbReference>
<dbReference type="GO" id="GO:0005829">
    <property type="term" value="C:cytosol"/>
    <property type="evidence" value="ECO:0007669"/>
    <property type="project" value="TreeGrafter"/>
</dbReference>
<feature type="domain" description="DNA mismatch repair proteins mutS family" evidence="11">
    <location>
        <begin position="688"/>
        <end position="704"/>
    </location>
</feature>
<reference evidence="12" key="1">
    <citation type="submission" date="2020-10" db="EMBL/GenBank/DDBJ databases">
        <authorList>
            <person name="Gilroy R."/>
        </authorList>
    </citation>
    <scope>NUCLEOTIDE SEQUENCE</scope>
    <source>
        <strain evidence="12">517</strain>
    </source>
</reference>
<evidence type="ECO:0000256" key="3">
    <source>
        <dbReference type="ARBA" id="ARBA00022741"/>
    </source>
</evidence>
<dbReference type="InterPro" id="IPR007695">
    <property type="entry name" value="DNA_mismatch_repair_MutS-lik_N"/>
</dbReference>
<evidence type="ECO:0000256" key="7">
    <source>
        <dbReference type="ARBA" id="ARBA00023204"/>
    </source>
</evidence>
<evidence type="ECO:0000256" key="9">
    <source>
        <dbReference type="HAMAP-Rule" id="MF_00096"/>
    </source>
</evidence>
<keyword evidence="7 9" id="KW-0234">DNA repair</keyword>
<dbReference type="SMART" id="SM00533">
    <property type="entry name" value="MUTSd"/>
    <property type="match status" value="1"/>
</dbReference>
<dbReference type="GO" id="GO:0140664">
    <property type="term" value="F:ATP-dependent DNA damage sensor activity"/>
    <property type="evidence" value="ECO:0007669"/>
    <property type="project" value="InterPro"/>
</dbReference>
<dbReference type="AlphaFoldDB" id="A0A940DG87"/>
<dbReference type="GO" id="GO:0003684">
    <property type="term" value="F:damaged DNA binding"/>
    <property type="evidence" value="ECO:0007669"/>
    <property type="project" value="UniProtKB-UniRule"/>
</dbReference>
<feature type="binding site" evidence="9">
    <location>
        <begin position="614"/>
        <end position="621"/>
    </location>
    <ligand>
        <name>ATP</name>
        <dbReference type="ChEBI" id="CHEBI:30616"/>
    </ligand>
</feature>
<dbReference type="InterPro" id="IPR005748">
    <property type="entry name" value="DNA_mismatch_repair_MutS"/>
</dbReference>
<dbReference type="GO" id="GO:0006298">
    <property type="term" value="P:mismatch repair"/>
    <property type="evidence" value="ECO:0007669"/>
    <property type="project" value="UniProtKB-UniRule"/>
</dbReference>
<dbReference type="Gene3D" id="1.10.1420.10">
    <property type="match status" value="2"/>
</dbReference>
<evidence type="ECO:0000256" key="4">
    <source>
        <dbReference type="ARBA" id="ARBA00022763"/>
    </source>
</evidence>
<evidence type="ECO:0000256" key="1">
    <source>
        <dbReference type="ARBA" id="ARBA00006271"/>
    </source>
</evidence>
<comment type="similarity">
    <text evidence="1 9 10">Belongs to the DNA mismatch repair MutS family.</text>
</comment>
<dbReference type="Proteomes" id="UP000727857">
    <property type="component" value="Unassembled WGS sequence"/>
</dbReference>
<dbReference type="Pfam" id="PF01624">
    <property type="entry name" value="MutS_I"/>
    <property type="match status" value="1"/>
</dbReference>
<evidence type="ECO:0000313" key="13">
    <source>
        <dbReference type="Proteomes" id="UP000727857"/>
    </source>
</evidence>
<dbReference type="FunFam" id="1.10.1420.10:FF:000001">
    <property type="entry name" value="DNA mismatch repair protein MutS"/>
    <property type="match status" value="1"/>
</dbReference>
<dbReference type="NCBIfam" id="TIGR01070">
    <property type="entry name" value="mutS1"/>
    <property type="match status" value="1"/>
</dbReference>
<evidence type="ECO:0000259" key="11">
    <source>
        <dbReference type="PROSITE" id="PS00486"/>
    </source>
</evidence>
<dbReference type="EMBL" id="JADINF010000057">
    <property type="protein sequence ID" value="MBO8423831.1"/>
    <property type="molecule type" value="Genomic_DNA"/>
</dbReference>
<reference evidence="12" key="2">
    <citation type="journal article" date="2021" name="PeerJ">
        <title>Extensive microbial diversity within the chicken gut microbiome revealed by metagenomics and culture.</title>
        <authorList>
            <person name="Gilroy R."/>
            <person name="Ravi A."/>
            <person name="Getino M."/>
            <person name="Pursley I."/>
            <person name="Horton D.L."/>
            <person name="Alikhan N.F."/>
            <person name="Baker D."/>
            <person name="Gharbi K."/>
            <person name="Hall N."/>
            <person name="Watson M."/>
            <person name="Adriaenssens E.M."/>
            <person name="Foster-Nyarko E."/>
            <person name="Jarju S."/>
            <person name="Secka A."/>
            <person name="Antonio M."/>
            <person name="Oren A."/>
            <person name="Chaudhuri R.R."/>
            <person name="La Ragione R."/>
            <person name="Hildebrand F."/>
            <person name="Pallen M.J."/>
        </authorList>
    </citation>
    <scope>NUCLEOTIDE SEQUENCE</scope>
    <source>
        <strain evidence="12">517</strain>
    </source>
</reference>
<accession>A0A940DG87</accession>
<evidence type="ECO:0000256" key="10">
    <source>
        <dbReference type="RuleBase" id="RU003756"/>
    </source>
</evidence>
<dbReference type="Gene3D" id="3.40.1170.10">
    <property type="entry name" value="DNA repair protein MutS, domain I"/>
    <property type="match status" value="1"/>
</dbReference>
<dbReference type="Gene3D" id="3.30.420.110">
    <property type="entry name" value="MutS, connector domain"/>
    <property type="match status" value="1"/>
</dbReference>
<comment type="caution">
    <text evidence="12">The sequence shown here is derived from an EMBL/GenBank/DDBJ whole genome shotgun (WGS) entry which is preliminary data.</text>
</comment>
<dbReference type="SUPFAM" id="SSF55271">
    <property type="entry name" value="DNA repair protein MutS, domain I"/>
    <property type="match status" value="1"/>
</dbReference>
<organism evidence="12 13">
    <name type="scientific">Candidatus Stercoripulliclostridium pullicola</name>
    <dbReference type="NCBI Taxonomy" id="2840953"/>
    <lineage>
        <taxon>Bacteria</taxon>
        <taxon>Bacillati</taxon>
        <taxon>Bacillota</taxon>
        <taxon>Clostridia</taxon>
        <taxon>Eubacteriales</taxon>
        <taxon>Candidatus Stercoripulliclostridium</taxon>
    </lineage>
</organism>
<dbReference type="InterPro" id="IPR016151">
    <property type="entry name" value="DNA_mismatch_repair_MutS_N"/>
</dbReference>
<evidence type="ECO:0000256" key="6">
    <source>
        <dbReference type="ARBA" id="ARBA00023125"/>
    </source>
</evidence>
<dbReference type="FunFam" id="3.40.1170.10:FF:000001">
    <property type="entry name" value="DNA mismatch repair protein MutS"/>
    <property type="match status" value="1"/>
</dbReference>
<sequence>MMTHYKEVKSQYPDTILMYRLGDFYEMFFDDALEASKLLDLTLTGRDCGLKDRAPMCGVPYHAVDNYISRLIKCGKKVAICEQLTAPGDQKGMVKRDVIRVITPGTVTDDDMLDATANSYLMSVYRGKSGEFGLAWADVSTGEVKMTEPDSTIEPEDFILSVAPSEIIANEYATSFLNSTDSVALGKLPRAQAYYEYSFSNDNASDAVTSFYNVYNLAALGLEPGAGVNALGALLGYITSTQKRKLDHLTTPAVIRHNGGMFIDYNTRRNLELTETIFDKSKTGSLLWVLDHTRTNMGARALRRAVLEPLSDAEAIDKRLDAVGELVKAPMVREALGEALNEIRDIERLCNKIAYGSVNPRETQAVGYSLKQLPYVKRALAKVKSVALKELAASVDPLEAVTELLESALVDAPPATVKDGGVFRAGYNAELDAFRTAQTSAKAWLAEYEAKEREATGIKQLKVGYNRVFGYYIEVSNSNLPMVPYRFERKQTLTTGERYITDELKKMEEVILGAEEKALLLEEKLYGDIKKLLADVMPVLQRNARSVAEIDMLYSLATAAAKGGYCRPAIRPLGADIVIKNGRHPVVEALKGKNEFVPNDAVMTDDSRLLIVTGPNMAGKSTYMRQVALIVLMAHIGSFVPADEASIGLVDRIFTRVGASDNVAYGQSTFMVEMTEMANILNNATANSLLILDEIGRGTSTLDGLSIAWAIVEHISLKLKAKTLFATHYHELSELENTLPALKNYHVLIKDTGGEITFLYKIARGGANKSFGIEVASLAGINPKITERARNIMRAVESSSDGSMREKVTAMPGEDAVISDQIGLFPEDDRYSALVGVLNDTDCESITPIQALTILSNLKEMVKNDVKKRKKK</sequence>
<dbReference type="PIRSF" id="PIRSF037677">
    <property type="entry name" value="DNA_mis_repair_Msh6"/>
    <property type="match status" value="1"/>
</dbReference>
<keyword evidence="6 9" id="KW-0238">DNA-binding</keyword>
<keyword evidence="5 9" id="KW-0067">ATP-binding</keyword>
<dbReference type="InterPro" id="IPR027417">
    <property type="entry name" value="P-loop_NTPase"/>
</dbReference>
<dbReference type="PANTHER" id="PTHR11361">
    <property type="entry name" value="DNA MISMATCH REPAIR PROTEIN MUTS FAMILY MEMBER"/>
    <property type="match status" value="1"/>
</dbReference>
<dbReference type="InterPro" id="IPR007860">
    <property type="entry name" value="DNA_mmatch_repair_MutS_con_dom"/>
</dbReference>
<comment type="function">
    <text evidence="8 9">This protein is involved in the repair of mismatches in DNA. It is possible that it carries out the mismatch recognition step. This protein has a weak ATPase activity.</text>
</comment>
<dbReference type="Pfam" id="PF00488">
    <property type="entry name" value="MutS_V"/>
    <property type="match status" value="1"/>
</dbReference>